<keyword evidence="4" id="KW-0479">Metal-binding</keyword>
<comment type="similarity">
    <text evidence="2 4">Belongs to the terpene synthase family.</text>
</comment>
<dbReference type="Gene3D" id="1.10.600.10">
    <property type="entry name" value="Farnesyl Diphosphate Synthase"/>
    <property type="match status" value="1"/>
</dbReference>
<comment type="caution">
    <text evidence="5">The sequence shown here is derived from an EMBL/GenBank/DDBJ whole genome shotgun (WGS) entry which is preliminary data.</text>
</comment>
<dbReference type="EMBL" id="JAZHXI010000018">
    <property type="protein sequence ID" value="KAL2061942.1"/>
    <property type="molecule type" value="Genomic_DNA"/>
</dbReference>
<dbReference type="SFLD" id="SFLDS00005">
    <property type="entry name" value="Isoprenoid_Synthase_Type_I"/>
    <property type="match status" value="1"/>
</dbReference>
<evidence type="ECO:0000256" key="1">
    <source>
        <dbReference type="ARBA" id="ARBA00001946"/>
    </source>
</evidence>
<gene>
    <name evidence="5" type="ORF">VTL71DRAFT_7320</name>
</gene>
<dbReference type="SFLD" id="SFLDG01020">
    <property type="entry name" value="Terpene_Cyclase_Like_2"/>
    <property type="match status" value="1"/>
</dbReference>
<evidence type="ECO:0000256" key="3">
    <source>
        <dbReference type="ARBA" id="ARBA00022842"/>
    </source>
</evidence>
<dbReference type="InterPro" id="IPR034686">
    <property type="entry name" value="Terpene_cyclase-like_2"/>
</dbReference>
<evidence type="ECO:0000313" key="6">
    <source>
        <dbReference type="Proteomes" id="UP001595075"/>
    </source>
</evidence>
<dbReference type="PANTHER" id="PTHR35201">
    <property type="entry name" value="TERPENE SYNTHASE"/>
    <property type="match status" value="1"/>
</dbReference>
<protein>
    <recommendedName>
        <fullName evidence="4">Terpene synthase</fullName>
        <ecNumber evidence="4">4.2.3.-</ecNumber>
    </recommendedName>
</protein>
<comment type="cofactor">
    <cofactor evidence="1 4">
        <name>Mg(2+)</name>
        <dbReference type="ChEBI" id="CHEBI:18420"/>
    </cofactor>
</comment>
<evidence type="ECO:0000313" key="5">
    <source>
        <dbReference type="EMBL" id="KAL2061942.1"/>
    </source>
</evidence>
<organism evidence="5 6">
    <name type="scientific">Oculimacula yallundae</name>
    <dbReference type="NCBI Taxonomy" id="86028"/>
    <lineage>
        <taxon>Eukaryota</taxon>
        <taxon>Fungi</taxon>
        <taxon>Dikarya</taxon>
        <taxon>Ascomycota</taxon>
        <taxon>Pezizomycotina</taxon>
        <taxon>Leotiomycetes</taxon>
        <taxon>Helotiales</taxon>
        <taxon>Ploettnerulaceae</taxon>
        <taxon>Oculimacula</taxon>
    </lineage>
</organism>
<dbReference type="Pfam" id="PF19086">
    <property type="entry name" value="Terpene_syn_C_2"/>
    <property type="match status" value="1"/>
</dbReference>
<name>A0ABR4BWC1_9HELO</name>
<sequence>MVSQNRKHCYALVKDLQRQSAIPFHNTDCRSFKPWSHFHDSGAVEAKAEMEIDQRKLLLDAIRETTVTIPDLRPIFEKYTGAVNPNYAAMIPVANRRLESLVLNEKRLTKLKAADFALFASNWWPTADLDELRIVTFLAIWLFLWDDALDEPTGEHADNFETAQLYRAETEKFLAGCLGLTTSKEASAVVTISVLDSLRGLGDHLKNILLDYVAGASQYKLLAKAAPGGLFGVVGSFGNLMKTAFYRILDMKAHKSLFPPPSTHPIIESFRLIGDELKLAYTVEQRQNFFADMKFYIDTTETEQRYKMDGKIPSLEEYWEARMGTSAVAACLAMIEFVHHIKGPYQSTNHPSLKALSDEANIIVIIANDILSLKKEIAQQQVDSLIPLSVPVYGSVQQAVDHAHIDLLAAVTRFDNEAEKVLSKVNTTGMSDNDLRLFVEGCRKCWVGNFNWSLCTGRYGLGAIDQKNGSFLISL</sequence>
<proteinExistence type="inferred from homology"/>
<keyword evidence="6" id="KW-1185">Reference proteome</keyword>
<evidence type="ECO:0000256" key="4">
    <source>
        <dbReference type="RuleBase" id="RU366034"/>
    </source>
</evidence>
<dbReference type="InterPro" id="IPR008949">
    <property type="entry name" value="Isoprenoid_synthase_dom_sf"/>
</dbReference>
<evidence type="ECO:0000256" key="2">
    <source>
        <dbReference type="ARBA" id="ARBA00006333"/>
    </source>
</evidence>
<keyword evidence="4" id="KW-0456">Lyase</keyword>
<reference evidence="5 6" key="1">
    <citation type="journal article" date="2024" name="Commun. Biol.">
        <title>Comparative genomic analysis of thermophilic fungi reveals convergent evolutionary adaptations and gene losses.</title>
        <authorList>
            <person name="Steindorff A.S."/>
            <person name="Aguilar-Pontes M.V."/>
            <person name="Robinson A.J."/>
            <person name="Andreopoulos B."/>
            <person name="LaButti K."/>
            <person name="Kuo A."/>
            <person name="Mondo S."/>
            <person name="Riley R."/>
            <person name="Otillar R."/>
            <person name="Haridas S."/>
            <person name="Lipzen A."/>
            <person name="Grimwood J."/>
            <person name="Schmutz J."/>
            <person name="Clum A."/>
            <person name="Reid I.D."/>
            <person name="Moisan M.C."/>
            <person name="Butler G."/>
            <person name="Nguyen T.T.M."/>
            <person name="Dewar K."/>
            <person name="Conant G."/>
            <person name="Drula E."/>
            <person name="Henrissat B."/>
            <person name="Hansel C."/>
            <person name="Singer S."/>
            <person name="Hutchinson M.I."/>
            <person name="de Vries R.P."/>
            <person name="Natvig D.O."/>
            <person name="Powell A.J."/>
            <person name="Tsang A."/>
            <person name="Grigoriev I.V."/>
        </authorList>
    </citation>
    <scope>NUCLEOTIDE SEQUENCE [LARGE SCALE GENOMIC DNA]</scope>
    <source>
        <strain evidence="5 6">CBS 494.80</strain>
    </source>
</reference>
<accession>A0ABR4BWC1</accession>
<dbReference type="PANTHER" id="PTHR35201:SF4">
    <property type="entry name" value="BETA-PINACENE SYNTHASE-RELATED"/>
    <property type="match status" value="1"/>
</dbReference>
<keyword evidence="3 4" id="KW-0460">Magnesium</keyword>
<dbReference type="SUPFAM" id="SSF48576">
    <property type="entry name" value="Terpenoid synthases"/>
    <property type="match status" value="1"/>
</dbReference>
<dbReference type="EC" id="4.2.3.-" evidence="4"/>
<dbReference type="Proteomes" id="UP001595075">
    <property type="component" value="Unassembled WGS sequence"/>
</dbReference>